<dbReference type="RefSeq" id="XP_011642656.1">
    <property type="nucleotide sequence ID" value="XM_011644354.2"/>
</dbReference>
<keyword evidence="4" id="KW-1015">Disulfide bond</keyword>
<gene>
    <name evidence="9" type="primary">LOC105430677</name>
</gene>
<keyword evidence="8" id="KW-1185">Reference proteome</keyword>
<dbReference type="PROSITE" id="PS00135">
    <property type="entry name" value="TRYPSIN_SER"/>
    <property type="match status" value="1"/>
</dbReference>
<feature type="domain" description="Peptidase S1" evidence="7">
    <location>
        <begin position="57"/>
        <end position="257"/>
    </location>
</feature>
<dbReference type="Pfam" id="PF00089">
    <property type="entry name" value="Trypsin"/>
    <property type="match status" value="2"/>
</dbReference>
<dbReference type="Gene3D" id="2.40.10.10">
    <property type="entry name" value="Trypsin-like serine proteases"/>
    <property type="match status" value="2"/>
</dbReference>
<dbReference type="CDD" id="cd00190">
    <property type="entry name" value="Tryp_SPc"/>
    <property type="match status" value="1"/>
</dbReference>
<dbReference type="InterPro" id="IPR018114">
    <property type="entry name" value="TRYPSIN_HIS"/>
</dbReference>
<reference evidence="9" key="1">
    <citation type="submission" date="2025-08" db="UniProtKB">
        <authorList>
            <consortium name="RefSeq"/>
        </authorList>
    </citation>
    <scope>IDENTIFICATION</scope>
</reference>
<dbReference type="InterPro" id="IPR043504">
    <property type="entry name" value="Peptidase_S1_PA_chymotrypsin"/>
</dbReference>
<feature type="chain" id="PRO_5026942638" evidence="6">
    <location>
        <begin position="23"/>
        <end position="494"/>
    </location>
</feature>
<dbReference type="FunFam" id="2.40.10.10:FF:000006">
    <property type="entry name" value="Serine proteinase stubble"/>
    <property type="match status" value="1"/>
</dbReference>
<evidence type="ECO:0000256" key="4">
    <source>
        <dbReference type="ARBA" id="ARBA00023157"/>
    </source>
</evidence>
<feature type="signal peptide" evidence="6">
    <location>
        <begin position="1"/>
        <end position="22"/>
    </location>
</feature>
<evidence type="ECO:0000256" key="3">
    <source>
        <dbReference type="ARBA" id="ARBA00022825"/>
    </source>
</evidence>
<evidence type="ECO:0000256" key="5">
    <source>
        <dbReference type="RuleBase" id="RU363034"/>
    </source>
</evidence>
<dbReference type="PANTHER" id="PTHR24252:SF7">
    <property type="entry name" value="HYALIN"/>
    <property type="match status" value="1"/>
</dbReference>
<dbReference type="OrthoDB" id="6380398at2759"/>
<keyword evidence="2 5" id="KW-0378">Hydrolase</keyword>
<evidence type="ECO:0000259" key="7">
    <source>
        <dbReference type="PROSITE" id="PS50240"/>
    </source>
</evidence>
<dbReference type="SMART" id="SM00020">
    <property type="entry name" value="Tryp_SPc"/>
    <property type="match status" value="2"/>
</dbReference>
<dbReference type="InterPro" id="IPR001314">
    <property type="entry name" value="Peptidase_S1A"/>
</dbReference>
<feature type="domain" description="Peptidase S1" evidence="7">
    <location>
        <begin position="256"/>
        <end position="486"/>
    </location>
</feature>
<dbReference type="InterPro" id="IPR009003">
    <property type="entry name" value="Peptidase_S1_PA"/>
</dbReference>
<dbReference type="SUPFAM" id="SSF50494">
    <property type="entry name" value="Trypsin-like serine proteases"/>
    <property type="match status" value="2"/>
</dbReference>
<dbReference type="GeneID" id="105430677"/>
<dbReference type="PRINTS" id="PR00722">
    <property type="entry name" value="CHYMOTRYPSIN"/>
</dbReference>
<dbReference type="PROSITE" id="PS50240">
    <property type="entry name" value="TRYPSIN_DOM"/>
    <property type="match status" value="2"/>
</dbReference>
<dbReference type="InterPro" id="IPR033116">
    <property type="entry name" value="TRYPSIN_SER"/>
</dbReference>
<evidence type="ECO:0000256" key="2">
    <source>
        <dbReference type="ARBA" id="ARBA00022801"/>
    </source>
</evidence>
<dbReference type="PROSITE" id="PS00134">
    <property type="entry name" value="TRYPSIN_HIS"/>
    <property type="match status" value="1"/>
</dbReference>
<protein>
    <submittedName>
        <fullName evidence="9">Trypsin-7-like</fullName>
    </submittedName>
</protein>
<accession>A0A6I9WIU0</accession>
<dbReference type="GO" id="GO:0006508">
    <property type="term" value="P:proteolysis"/>
    <property type="evidence" value="ECO:0007669"/>
    <property type="project" value="UniProtKB-KW"/>
</dbReference>
<sequence>MLQMHYFILINLSCLIFGHVNTLSWYEQVHGHNISHERPDHTHCECGKKNIFLSSRIIGGREVFENEFPWMAGIISVNRSRIICGASIINDRYVITAAHCTVYGFSMNDMKVSVGVHNSCKWDARNIIFSVEDTFPHPNYNRETHFADIMLVKLVMSITFNKFVRPICLPKFGFDAVVRYGGQSVSALGWGFSENHFLFNKECGLRIVDLTLFKRSECPTDVSTLLCEACAQIHRLHLQVNPDCECGESGGISNRIVGGKITIPHIFPWVVAIFYKNKLHCGGTLINNQYVLTAGHCIRWVDYADLSVGLGMHDIKNPNEGYIAEIDEIILHEDFESDELHDVNDIALIRLQHPVEIDENVKPACLPHKDSDYTGKYVKVTGWGRVHIRGEPSQFLRQATLKVMSFEVCKNTSFGEHLTESMMCAYNDNTDACQGDSGGPLLNQRADGKYEIIGIVSWGVGCADPGIPGVYVKNTDYLNWIKYHSRDGIYCVDR</sequence>
<dbReference type="KEGG" id="pbar:105430677"/>
<evidence type="ECO:0000313" key="9">
    <source>
        <dbReference type="RefSeq" id="XP_011642656.1"/>
    </source>
</evidence>
<keyword evidence="6" id="KW-0732">Signal</keyword>
<dbReference type="InterPro" id="IPR001254">
    <property type="entry name" value="Trypsin_dom"/>
</dbReference>
<proteinExistence type="predicted"/>
<keyword evidence="3 5" id="KW-0720">Serine protease</keyword>
<name>A0A6I9WIU0_9HYME</name>
<dbReference type="PANTHER" id="PTHR24252">
    <property type="entry name" value="ACROSIN-RELATED"/>
    <property type="match status" value="1"/>
</dbReference>
<dbReference type="Proteomes" id="UP000504615">
    <property type="component" value="Unplaced"/>
</dbReference>
<dbReference type="FunFam" id="2.40.10.10:FF:000068">
    <property type="entry name" value="transmembrane protease serine 2"/>
    <property type="match status" value="1"/>
</dbReference>
<evidence type="ECO:0000256" key="1">
    <source>
        <dbReference type="ARBA" id="ARBA00022670"/>
    </source>
</evidence>
<dbReference type="GO" id="GO:0004252">
    <property type="term" value="F:serine-type endopeptidase activity"/>
    <property type="evidence" value="ECO:0007669"/>
    <property type="project" value="InterPro"/>
</dbReference>
<keyword evidence="1 5" id="KW-0645">Protease</keyword>
<evidence type="ECO:0000256" key="6">
    <source>
        <dbReference type="SAM" id="SignalP"/>
    </source>
</evidence>
<evidence type="ECO:0000313" key="8">
    <source>
        <dbReference type="Proteomes" id="UP000504615"/>
    </source>
</evidence>
<dbReference type="AlphaFoldDB" id="A0A6I9WIU0"/>
<organism evidence="8 9">
    <name type="scientific">Pogonomyrmex barbatus</name>
    <name type="common">red harvester ant</name>
    <dbReference type="NCBI Taxonomy" id="144034"/>
    <lineage>
        <taxon>Eukaryota</taxon>
        <taxon>Metazoa</taxon>
        <taxon>Ecdysozoa</taxon>
        <taxon>Arthropoda</taxon>
        <taxon>Hexapoda</taxon>
        <taxon>Insecta</taxon>
        <taxon>Pterygota</taxon>
        <taxon>Neoptera</taxon>
        <taxon>Endopterygota</taxon>
        <taxon>Hymenoptera</taxon>
        <taxon>Apocrita</taxon>
        <taxon>Aculeata</taxon>
        <taxon>Formicoidea</taxon>
        <taxon>Formicidae</taxon>
        <taxon>Myrmicinae</taxon>
        <taxon>Pogonomyrmex</taxon>
    </lineage>
</organism>